<accession>A0A1Q9DDC9</accession>
<dbReference type="AlphaFoldDB" id="A0A1Q9DDC9"/>
<name>A0A1Q9DDC9_SYMMI</name>
<gene>
    <name evidence="2" type="ORF">AK812_SmicGene24882</name>
</gene>
<dbReference type="EMBL" id="LSRX01000589">
    <property type="protein sequence ID" value="OLP93224.1"/>
    <property type="molecule type" value="Genomic_DNA"/>
</dbReference>
<comment type="caution">
    <text evidence="2">The sequence shown here is derived from an EMBL/GenBank/DDBJ whole genome shotgun (WGS) entry which is preliminary data.</text>
</comment>
<protein>
    <submittedName>
        <fullName evidence="2">Uncharacterized protein</fullName>
    </submittedName>
</protein>
<sequence>MCHELTDPLGRFSNQESATICLLLVDGPASQHASQQQVSWFVLEGQLGKCQAGRSCQQWHIASCEHWRVKPRDHLAAALRRDEAQHGQGHAQNGFRMLDAVLLILNFPADSRSCLEHAMEKPVALLLALAAMFLWGSWANTLLLSRTRFELLGARKLLADSLVPSLPRIPDEGERGEAGMGEGDGD</sequence>
<keyword evidence="3" id="KW-1185">Reference proteome</keyword>
<proteinExistence type="predicted"/>
<dbReference type="Proteomes" id="UP000186817">
    <property type="component" value="Unassembled WGS sequence"/>
</dbReference>
<feature type="transmembrane region" description="Helical" evidence="1">
    <location>
        <begin position="123"/>
        <end position="145"/>
    </location>
</feature>
<evidence type="ECO:0000313" key="3">
    <source>
        <dbReference type="Proteomes" id="UP000186817"/>
    </source>
</evidence>
<reference evidence="2 3" key="1">
    <citation type="submission" date="2016-02" db="EMBL/GenBank/DDBJ databases">
        <title>Genome analysis of coral dinoflagellate symbionts highlights evolutionary adaptations to a symbiotic lifestyle.</title>
        <authorList>
            <person name="Aranda M."/>
            <person name="Li Y."/>
            <person name="Liew Y.J."/>
            <person name="Baumgarten S."/>
            <person name="Simakov O."/>
            <person name="Wilson M."/>
            <person name="Piel J."/>
            <person name="Ashoor H."/>
            <person name="Bougouffa S."/>
            <person name="Bajic V.B."/>
            <person name="Ryu T."/>
            <person name="Ravasi T."/>
            <person name="Bayer T."/>
            <person name="Micklem G."/>
            <person name="Kim H."/>
            <person name="Bhak J."/>
            <person name="Lajeunesse T.C."/>
            <person name="Voolstra C.R."/>
        </authorList>
    </citation>
    <scope>NUCLEOTIDE SEQUENCE [LARGE SCALE GENOMIC DNA]</scope>
    <source>
        <strain evidence="2 3">CCMP2467</strain>
    </source>
</reference>
<organism evidence="2 3">
    <name type="scientific">Symbiodinium microadriaticum</name>
    <name type="common">Dinoflagellate</name>
    <name type="synonym">Zooxanthella microadriatica</name>
    <dbReference type="NCBI Taxonomy" id="2951"/>
    <lineage>
        <taxon>Eukaryota</taxon>
        <taxon>Sar</taxon>
        <taxon>Alveolata</taxon>
        <taxon>Dinophyceae</taxon>
        <taxon>Suessiales</taxon>
        <taxon>Symbiodiniaceae</taxon>
        <taxon>Symbiodinium</taxon>
    </lineage>
</organism>
<keyword evidence="1" id="KW-0472">Membrane</keyword>
<evidence type="ECO:0000256" key="1">
    <source>
        <dbReference type="SAM" id="Phobius"/>
    </source>
</evidence>
<evidence type="ECO:0000313" key="2">
    <source>
        <dbReference type="EMBL" id="OLP93224.1"/>
    </source>
</evidence>
<keyword evidence="1" id="KW-1133">Transmembrane helix</keyword>
<keyword evidence="1" id="KW-0812">Transmembrane</keyword>